<dbReference type="EMBL" id="BMHA01000014">
    <property type="protein sequence ID" value="GGI09273.1"/>
    <property type="molecule type" value="Genomic_DNA"/>
</dbReference>
<dbReference type="OrthoDB" id="157052at2"/>
<gene>
    <name evidence="2" type="ORF">GCM10011354_33260</name>
</gene>
<dbReference type="InterPro" id="IPR054058">
    <property type="entry name" value="HTH_67"/>
</dbReference>
<reference evidence="2" key="2">
    <citation type="submission" date="2020-09" db="EMBL/GenBank/DDBJ databases">
        <authorList>
            <person name="Sun Q."/>
            <person name="Zhou Y."/>
        </authorList>
    </citation>
    <scope>NUCLEOTIDE SEQUENCE</scope>
    <source>
        <strain evidence="2">CGMCC 1.14988</strain>
    </source>
</reference>
<evidence type="ECO:0000256" key="1">
    <source>
        <dbReference type="SAM" id="MobiDB-lite"/>
    </source>
</evidence>
<evidence type="ECO:0000313" key="3">
    <source>
        <dbReference type="Proteomes" id="UP000650511"/>
    </source>
</evidence>
<evidence type="ECO:0000313" key="2">
    <source>
        <dbReference type="EMBL" id="GGI09273.1"/>
    </source>
</evidence>
<accession>A0A8J3AD96</accession>
<organism evidence="2 3">
    <name type="scientific">Egicoccus halophilus</name>
    <dbReference type="NCBI Taxonomy" id="1670830"/>
    <lineage>
        <taxon>Bacteria</taxon>
        <taxon>Bacillati</taxon>
        <taxon>Actinomycetota</taxon>
        <taxon>Nitriliruptoria</taxon>
        <taxon>Egicoccales</taxon>
        <taxon>Egicoccaceae</taxon>
        <taxon>Egicoccus</taxon>
    </lineage>
</organism>
<dbReference type="Pfam" id="PF21863">
    <property type="entry name" value="HTH_67"/>
    <property type="match status" value="1"/>
</dbReference>
<feature type="region of interest" description="Disordered" evidence="1">
    <location>
        <begin position="1"/>
        <end position="20"/>
    </location>
</feature>
<name>A0A8J3AD96_9ACTN</name>
<comment type="caution">
    <text evidence="2">The sequence shown here is derived from an EMBL/GenBank/DDBJ whole genome shotgun (WGS) entry which is preliminary data.</text>
</comment>
<protein>
    <recommendedName>
        <fullName evidence="4">SalK</fullName>
    </recommendedName>
</protein>
<dbReference type="AlphaFoldDB" id="A0A8J3AD96"/>
<dbReference type="Proteomes" id="UP000650511">
    <property type="component" value="Unassembled WGS sequence"/>
</dbReference>
<keyword evidence="3" id="KW-1185">Reference proteome</keyword>
<dbReference type="RefSeq" id="WP_130650297.1">
    <property type="nucleotide sequence ID" value="NZ_BMHA01000014.1"/>
</dbReference>
<evidence type="ECO:0008006" key="4">
    <source>
        <dbReference type="Google" id="ProtNLM"/>
    </source>
</evidence>
<sequence length="303" mass="32127">MDATRTPAADLVTGADQQPEAQDAADARRLWARLEVVHTVVYFSPVVADAHARVGLEPGLMAYTAARVGPLGPVGPRTAAAVFYGFSPTALAEVLPSAWEWATPDEVVEATRAAVTRTLAPFAEGLEDEVVRAAELARQAAELQPLAGRPMAAARSELAWPDEPVSALWEAATRIREARGDGHVACLVAADVGGIESHLLPRGDGERLRAVLGPRRGWRDPEWDAALRRLQARGLLDADGAPTPRGAALHAEIEQRTDRLAAAPWTAVGTAITGQLEQALDPLVERLCASGLLPGVVTRRITG</sequence>
<dbReference type="NCBIfam" id="NF047719">
    <property type="entry name" value="SCO6745_fam_HTH"/>
    <property type="match status" value="1"/>
</dbReference>
<reference evidence="2" key="1">
    <citation type="journal article" date="2014" name="Int. J. Syst. Evol. Microbiol.">
        <title>Complete genome sequence of Corynebacterium casei LMG S-19264T (=DSM 44701T), isolated from a smear-ripened cheese.</title>
        <authorList>
            <consortium name="US DOE Joint Genome Institute (JGI-PGF)"/>
            <person name="Walter F."/>
            <person name="Albersmeier A."/>
            <person name="Kalinowski J."/>
            <person name="Ruckert C."/>
        </authorList>
    </citation>
    <scope>NUCLEOTIDE SEQUENCE</scope>
    <source>
        <strain evidence="2">CGMCC 1.14988</strain>
    </source>
</reference>
<proteinExistence type="predicted"/>